<organism evidence="3 4">
    <name type="scientific">Fragilariopsis cylindrus CCMP1102</name>
    <dbReference type="NCBI Taxonomy" id="635003"/>
    <lineage>
        <taxon>Eukaryota</taxon>
        <taxon>Sar</taxon>
        <taxon>Stramenopiles</taxon>
        <taxon>Ochrophyta</taxon>
        <taxon>Bacillariophyta</taxon>
        <taxon>Bacillariophyceae</taxon>
        <taxon>Bacillariophycidae</taxon>
        <taxon>Bacillariales</taxon>
        <taxon>Bacillariaceae</taxon>
        <taxon>Fragilariopsis</taxon>
    </lineage>
</organism>
<feature type="region of interest" description="Disordered" evidence="1">
    <location>
        <begin position="19"/>
        <end position="39"/>
    </location>
</feature>
<evidence type="ECO:0000256" key="1">
    <source>
        <dbReference type="SAM" id="MobiDB-lite"/>
    </source>
</evidence>
<proteinExistence type="predicted"/>
<dbReference type="InterPro" id="IPR025197">
    <property type="entry name" value="DUF4116"/>
</dbReference>
<name>A0A1E7EN96_9STRA</name>
<evidence type="ECO:0000313" key="3">
    <source>
        <dbReference type="EMBL" id="OEU07381.1"/>
    </source>
</evidence>
<dbReference type="Proteomes" id="UP000095751">
    <property type="component" value="Unassembled WGS sequence"/>
</dbReference>
<feature type="compositionally biased region" description="Low complexity" evidence="1">
    <location>
        <begin position="29"/>
        <end position="39"/>
    </location>
</feature>
<feature type="region of interest" description="Disordered" evidence="1">
    <location>
        <begin position="78"/>
        <end position="144"/>
    </location>
</feature>
<gene>
    <name evidence="3" type="ORF">FRACYDRAFT_251187</name>
</gene>
<feature type="domain" description="DUF4116" evidence="2">
    <location>
        <begin position="632"/>
        <end position="677"/>
    </location>
</feature>
<protein>
    <recommendedName>
        <fullName evidence="2">DUF4116 domain-containing protein</fullName>
    </recommendedName>
</protein>
<evidence type="ECO:0000313" key="4">
    <source>
        <dbReference type="Proteomes" id="UP000095751"/>
    </source>
</evidence>
<dbReference type="OrthoDB" id="47228at2759"/>
<keyword evidence="4" id="KW-1185">Reference proteome</keyword>
<dbReference type="AlphaFoldDB" id="A0A1E7EN96"/>
<feature type="compositionally biased region" description="Acidic residues" evidence="1">
    <location>
        <begin position="85"/>
        <end position="121"/>
    </location>
</feature>
<evidence type="ECO:0000259" key="2">
    <source>
        <dbReference type="Pfam" id="PF13475"/>
    </source>
</evidence>
<reference evidence="3 4" key="1">
    <citation type="submission" date="2016-09" db="EMBL/GenBank/DDBJ databases">
        <title>Extensive genetic diversity and differential bi-allelic expression allows diatom success in the polar Southern Ocean.</title>
        <authorList>
            <consortium name="DOE Joint Genome Institute"/>
            <person name="Mock T."/>
            <person name="Otillar R.P."/>
            <person name="Strauss J."/>
            <person name="Dupont C."/>
            <person name="Frickenhaus S."/>
            <person name="Maumus F."/>
            <person name="Mcmullan M."/>
            <person name="Sanges R."/>
            <person name="Schmutz J."/>
            <person name="Toseland A."/>
            <person name="Valas R."/>
            <person name="Veluchamy A."/>
            <person name="Ward B.J."/>
            <person name="Allen A."/>
            <person name="Barry K."/>
            <person name="Falciatore A."/>
            <person name="Ferrante M."/>
            <person name="Fortunato A.E."/>
            <person name="Gloeckner G."/>
            <person name="Gruber A."/>
            <person name="Hipkin R."/>
            <person name="Janech M."/>
            <person name="Kroth P."/>
            <person name="Leese F."/>
            <person name="Lindquist E."/>
            <person name="Lyon B.R."/>
            <person name="Martin J."/>
            <person name="Mayer C."/>
            <person name="Parker M."/>
            <person name="Quesneville H."/>
            <person name="Raymond J."/>
            <person name="Uhlig C."/>
            <person name="Valentin K.U."/>
            <person name="Worden A.Z."/>
            <person name="Armbrust E.V."/>
            <person name="Bowler C."/>
            <person name="Green B."/>
            <person name="Moulton V."/>
            <person name="Van Oosterhout C."/>
            <person name="Grigoriev I."/>
        </authorList>
    </citation>
    <scope>NUCLEOTIDE SEQUENCE [LARGE SCALE GENOMIC DNA]</scope>
    <source>
        <strain evidence="3 4">CCMP1102</strain>
    </source>
</reference>
<dbReference type="Pfam" id="PF13475">
    <property type="entry name" value="DUF4116"/>
    <property type="match status" value="2"/>
</dbReference>
<feature type="domain" description="DUF4116" evidence="2">
    <location>
        <begin position="217"/>
        <end position="261"/>
    </location>
</feature>
<accession>A0A1E7EN96</accession>
<sequence length="849" mass="96212">MRFYDVSSSTDRRRALDDLIGKNDKNHHPNNNNYNNVKNNENNVKNIWIKLPNEWRRDKEFVLTVLRVTAPAPAAAATVVVSSSEDNEENDFDDNNNEYKEDDESSDEEEEEEEEEEDDVNNESNVSFSTNSISSSSSIPSLPSKSEFERLFPQSLRFDRDVVLAWARRSDFPKLYNSRHLFLPPCLSNDKEVCLEYCRQIPRSLQDCHVDLCDDITLVTAAIERCGGLELQYASYRLQCDESVVRKACSSDGKALSFCPPICDAFINIISDRNFMLNVVLGSGSGSDGDGDGRRKTKRRGRSSSSGTMWRLLDKSIKETDEELALQALRNGLALRDVPKQFVDAAFLKRALTNNSVPLYLELSPKWQSIDEIALEAVIANDSTPDVHSKAFELNDDDSVYLRDHRDVVLAVCQRGSVELLRELLGQPVEIPIVNGDNNIQPPDLNQFLQLMRVAMPDRNNNVNANINANVNHDLNNNAIADANFGNHFNDIMNLIVPPQRPIMVHTRLRRPPSKFLDDYDVMRVAVAKDPRIFGNASMRLRENVDIILASIADGPSAWIRLKNIPWDVQRQNPAITIRCLNFMESKNLRYLPNYVPNDVWTANRDLRVAWIRRKGNILLCFYPGITTDEALALEVARHTWTQLYKVGDAFLNDKQFVMKALELDGRCIKHVPAELKNKFDVLTVAAANYYTRYDYEVAAATAMKKKKRTEDDSSSTDSSTDQMLTIASMGRAFHFLDIDQLKAKIIRKLELHDTFVLEFLRGIAIDSSSPLSPRRGPRGPPALRSQLTMLDRGVETSEAFKRLIAEYLAVPLGKELTSLRNALVNIERSAPIGDANDHTKPQQRTFVW</sequence>
<dbReference type="InParanoid" id="A0A1E7EN96"/>
<dbReference type="KEGG" id="fcy:FRACYDRAFT_251187"/>
<feature type="compositionally biased region" description="Low complexity" evidence="1">
    <location>
        <begin position="122"/>
        <end position="144"/>
    </location>
</feature>
<dbReference type="EMBL" id="KV784386">
    <property type="protein sequence ID" value="OEU07381.1"/>
    <property type="molecule type" value="Genomic_DNA"/>
</dbReference>
<feature type="region of interest" description="Disordered" evidence="1">
    <location>
        <begin position="285"/>
        <end position="307"/>
    </location>
</feature>